<evidence type="ECO:0008006" key="4">
    <source>
        <dbReference type="Google" id="ProtNLM"/>
    </source>
</evidence>
<dbReference type="AlphaFoldDB" id="A0A1C3H6R1"/>
<feature type="chain" id="PRO_5008674919" description="DUF4878 domain-containing protein" evidence="1">
    <location>
        <begin position="20"/>
        <end position="132"/>
    </location>
</feature>
<name>A0A1C3H6R1_9GAMM</name>
<evidence type="ECO:0000313" key="2">
    <source>
        <dbReference type="EMBL" id="SAM71025.1"/>
    </source>
</evidence>
<dbReference type="Gene3D" id="3.10.450.50">
    <property type="match status" value="1"/>
</dbReference>
<keyword evidence="1" id="KW-0732">Signal</keyword>
<accession>A0A1C3H6R1</accession>
<reference evidence="3" key="1">
    <citation type="submission" date="2016-04" db="EMBL/GenBank/DDBJ databases">
        <authorList>
            <person name="Tagini F."/>
        </authorList>
    </citation>
    <scope>NUCLEOTIDE SEQUENCE [LARGE SCALE GENOMIC DNA]</scope>
    <source>
        <strain evidence="3">CHUV0807</strain>
    </source>
</reference>
<dbReference type="EMBL" id="FKLO01000076">
    <property type="protein sequence ID" value="SAM71025.1"/>
    <property type="molecule type" value="Genomic_DNA"/>
</dbReference>
<feature type="signal peptide" evidence="1">
    <location>
        <begin position="1"/>
        <end position="19"/>
    </location>
</feature>
<dbReference type="Proteomes" id="UP000190837">
    <property type="component" value="Unassembled WGS sequence"/>
</dbReference>
<dbReference type="RefSeq" id="WP_079541973.1">
    <property type="nucleotide sequence ID" value="NZ_FKLO01000076.1"/>
</dbReference>
<proteinExistence type="predicted"/>
<sequence>MSLRPLLAAALFFVCPAFAQSDDAAAVAKAFFSAWLAGDSDRAVALLYFPPQAPACLAPDDKLVLVRAAFGALPEMVQAHQGLREITGNAAPRAAGNGDALRLPLVITAQDGTTFPRVVTLHHSADGWRIRL</sequence>
<evidence type="ECO:0000313" key="3">
    <source>
        <dbReference type="Proteomes" id="UP000190837"/>
    </source>
</evidence>
<gene>
    <name evidence="2" type="ORF">CHUV0807_2274</name>
</gene>
<protein>
    <recommendedName>
        <fullName evidence="4">DUF4878 domain-containing protein</fullName>
    </recommendedName>
</protein>
<evidence type="ECO:0000256" key="1">
    <source>
        <dbReference type="SAM" id="SignalP"/>
    </source>
</evidence>
<organism evidence="2 3">
    <name type="scientific">Cardiobacterium hominis</name>
    <dbReference type="NCBI Taxonomy" id="2718"/>
    <lineage>
        <taxon>Bacteria</taxon>
        <taxon>Pseudomonadati</taxon>
        <taxon>Pseudomonadota</taxon>
        <taxon>Gammaproteobacteria</taxon>
        <taxon>Cardiobacteriales</taxon>
        <taxon>Cardiobacteriaceae</taxon>
        <taxon>Cardiobacterium</taxon>
    </lineage>
</organism>